<dbReference type="GO" id="GO:0003700">
    <property type="term" value="F:DNA-binding transcription factor activity"/>
    <property type="evidence" value="ECO:0007669"/>
    <property type="project" value="InterPro"/>
</dbReference>
<dbReference type="AlphaFoldDB" id="A0A9D0ZB78"/>
<evidence type="ECO:0000313" key="4">
    <source>
        <dbReference type="EMBL" id="HIQ71355.1"/>
    </source>
</evidence>
<reference evidence="4" key="2">
    <citation type="journal article" date="2021" name="PeerJ">
        <title>Extensive microbial diversity within the chicken gut microbiome revealed by metagenomics and culture.</title>
        <authorList>
            <person name="Gilroy R."/>
            <person name="Ravi A."/>
            <person name="Getino M."/>
            <person name="Pursley I."/>
            <person name="Horton D.L."/>
            <person name="Alikhan N.F."/>
            <person name="Baker D."/>
            <person name="Gharbi K."/>
            <person name="Hall N."/>
            <person name="Watson M."/>
            <person name="Adriaenssens E.M."/>
            <person name="Foster-Nyarko E."/>
            <person name="Jarju S."/>
            <person name="Secka A."/>
            <person name="Antonio M."/>
            <person name="Oren A."/>
            <person name="Chaudhuri R.R."/>
            <person name="La Ragione R."/>
            <person name="Hildebrand F."/>
            <person name="Pallen M.J."/>
        </authorList>
    </citation>
    <scope>NUCLEOTIDE SEQUENCE</scope>
    <source>
        <strain evidence="4">ChiSxjej2B14-6234</strain>
    </source>
</reference>
<evidence type="ECO:0000256" key="2">
    <source>
        <dbReference type="ARBA" id="ARBA00023163"/>
    </source>
</evidence>
<sequence>MIRETNEKLYAIGERVGYHDPAQFNRAFREEMHCSPREYKKASSVH</sequence>
<dbReference type="GO" id="GO:0043565">
    <property type="term" value="F:sequence-specific DNA binding"/>
    <property type="evidence" value="ECO:0007669"/>
    <property type="project" value="InterPro"/>
</dbReference>
<organism evidence="4 5">
    <name type="scientific">Candidatus Onthenecus intestinigallinarum</name>
    <dbReference type="NCBI Taxonomy" id="2840875"/>
    <lineage>
        <taxon>Bacteria</taxon>
        <taxon>Bacillati</taxon>
        <taxon>Bacillota</taxon>
        <taxon>Clostridia</taxon>
        <taxon>Eubacteriales</taxon>
        <taxon>Candidatus Onthenecus</taxon>
    </lineage>
</organism>
<name>A0A9D0ZB78_9FIRM</name>
<dbReference type="SUPFAM" id="SSF46689">
    <property type="entry name" value="Homeodomain-like"/>
    <property type="match status" value="1"/>
</dbReference>
<evidence type="ECO:0000313" key="5">
    <source>
        <dbReference type="Proteomes" id="UP000886887"/>
    </source>
</evidence>
<dbReference type="InterPro" id="IPR018060">
    <property type="entry name" value="HTH_AraC"/>
</dbReference>
<dbReference type="InterPro" id="IPR009057">
    <property type="entry name" value="Homeodomain-like_sf"/>
</dbReference>
<evidence type="ECO:0000259" key="3">
    <source>
        <dbReference type="PROSITE" id="PS01124"/>
    </source>
</evidence>
<dbReference type="Proteomes" id="UP000886887">
    <property type="component" value="Unassembled WGS sequence"/>
</dbReference>
<proteinExistence type="predicted"/>
<evidence type="ECO:0000256" key="1">
    <source>
        <dbReference type="ARBA" id="ARBA00023015"/>
    </source>
</evidence>
<gene>
    <name evidence="4" type="ORF">IAB73_03985</name>
</gene>
<protein>
    <submittedName>
        <fullName evidence="4">Helix-turn-helix domain-containing protein</fullName>
    </submittedName>
</protein>
<dbReference type="EMBL" id="DVFJ01000011">
    <property type="protein sequence ID" value="HIQ71355.1"/>
    <property type="molecule type" value="Genomic_DNA"/>
</dbReference>
<comment type="caution">
    <text evidence="4">The sequence shown here is derived from an EMBL/GenBank/DDBJ whole genome shotgun (WGS) entry which is preliminary data.</text>
</comment>
<accession>A0A9D0ZB78</accession>
<dbReference type="Gene3D" id="1.10.10.60">
    <property type="entry name" value="Homeodomain-like"/>
    <property type="match status" value="1"/>
</dbReference>
<keyword evidence="2" id="KW-0804">Transcription</keyword>
<dbReference type="PROSITE" id="PS01124">
    <property type="entry name" value="HTH_ARAC_FAMILY_2"/>
    <property type="match status" value="1"/>
</dbReference>
<dbReference type="Pfam" id="PF12833">
    <property type="entry name" value="HTH_18"/>
    <property type="match status" value="1"/>
</dbReference>
<reference evidence="4" key="1">
    <citation type="submission" date="2020-10" db="EMBL/GenBank/DDBJ databases">
        <authorList>
            <person name="Gilroy R."/>
        </authorList>
    </citation>
    <scope>NUCLEOTIDE SEQUENCE</scope>
    <source>
        <strain evidence="4">ChiSxjej2B14-6234</strain>
    </source>
</reference>
<keyword evidence="1" id="KW-0805">Transcription regulation</keyword>
<feature type="domain" description="HTH araC/xylS-type" evidence="3">
    <location>
        <begin position="1"/>
        <end position="42"/>
    </location>
</feature>